<comment type="similarity">
    <text evidence="1">Belongs to the ROK (NagC/XylR) family.</text>
</comment>
<reference evidence="3" key="1">
    <citation type="submission" date="2017-09" db="EMBL/GenBank/DDBJ databases">
        <title>Depth-based differentiation of microbial function through sediment-hosted aquifers and enrichment of novel symbionts in the deep terrestrial subsurface.</title>
        <authorList>
            <person name="Probst A.J."/>
            <person name="Ladd B."/>
            <person name="Jarett J.K."/>
            <person name="Geller-Mcgrath D.E."/>
            <person name="Sieber C.M.K."/>
            <person name="Emerson J.B."/>
            <person name="Anantharaman K."/>
            <person name="Thomas B.C."/>
            <person name="Malmstrom R."/>
            <person name="Stieglmeier M."/>
            <person name="Klingl A."/>
            <person name="Woyke T."/>
            <person name="Ryan C.M."/>
            <person name="Banfield J.F."/>
        </authorList>
    </citation>
    <scope>NUCLEOTIDE SEQUENCE [LARGE SCALE GENOMIC DNA]</scope>
</reference>
<name>A0A2H0UGA0_9BACT</name>
<organism evidence="2 3">
    <name type="scientific">Candidatus Kaiserbacteria bacterium CG10_big_fil_rev_8_21_14_0_10_45_20</name>
    <dbReference type="NCBI Taxonomy" id="1974607"/>
    <lineage>
        <taxon>Bacteria</taxon>
        <taxon>Candidatus Kaiseribacteriota</taxon>
    </lineage>
</organism>
<protein>
    <recommendedName>
        <fullName evidence="4">ROK family protein</fullName>
    </recommendedName>
</protein>
<dbReference type="Gene3D" id="3.30.420.40">
    <property type="match status" value="2"/>
</dbReference>
<proteinExistence type="inferred from homology"/>
<dbReference type="Pfam" id="PF00480">
    <property type="entry name" value="ROK"/>
    <property type="match status" value="1"/>
</dbReference>
<evidence type="ECO:0008006" key="4">
    <source>
        <dbReference type="Google" id="ProtNLM"/>
    </source>
</evidence>
<dbReference type="EMBL" id="PFBH01000003">
    <property type="protein sequence ID" value="PIR85429.1"/>
    <property type="molecule type" value="Genomic_DNA"/>
</dbReference>
<dbReference type="PANTHER" id="PTHR18964">
    <property type="entry name" value="ROK (REPRESSOR, ORF, KINASE) FAMILY"/>
    <property type="match status" value="1"/>
</dbReference>
<dbReference type="InterPro" id="IPR043129">
    <property type="entry name" value="ATPase_NBD"/>
</dbReference>
<dbReference type="Proteomes" id="UP000229315">
    <property type="component" value="Unassembled WGS sequence"/>
</dbReference>
<dbReference type="InterPro" id="IPR000600">
    <property type="entry name" value="ROK"/>
</dbReference>
<evidence type="ECO:0000256" key="1">
    <source>
        <dbReference type="ARBA" id="ARBA00006479"/>
    </source>
</evidence>
<dbReference type="PANTHER" id="PTHR18964:SF149">
    <property type="entry name" value="BIFUNCTIONAL UDP-N-ACETYLGLUCOSAMINE 2-EPIMERASE_N-ACETYLMANNOSAMINE KINASE"/>
    <property type="match status" value="1"/>
</dbReference>
<evidence type="ECO:0000313" key="2">
    <source>
        <dbReference type="EMBL" id="PIR85429.1"/>
    </source>
</evidence>
<dbReference type="AlphaFoldDB" id="A0A2H0UGA0"/>
<sequence>MSTVVFDIGGTKTRLALFAEGEMRDLHTIPTPKDPNEGVERILEVTKGFLKNENVSAVVGCVAGRVENDGKISVARNLTGWVGFNIVEVLQTAFNAPVQVFNDGELVGLGEAVYGAGKGFSVVAYTTVSTGVGGARIINQSIDSGKSELHVGRIKVGDHDLEELVSGTAVAKRFGVHPKDIADIAVRVELAQTLAQGLTIVVKEWQPDALVLGGSMIVGQNSIPLDVVTAELTKHTNKNSFKMPIVKNAELGDVGGLWGAVAYTLQH</sequence>
<comment type="caution">
    <text evidence="2">The sequence shown here is derived from an EMBL/GenBank/DDBJ whole genome shotgun (WGS) entry which is preliminary data.</text>
</comment>
<gene>
    <name evidence="2" type="ORF">COU15_00640</name>
</gene>
<accession>A0A2H0UGA0</accession>
<evidence type="ECO:0000313" key="3">
    <source>
        <dbReference type="Proteomes" id="UP000229315"/>
    </source>
</evidence>
<dbReference type="SUPFAM" id="SSF53067">
    <property type="entry name" value="Actin-like ATPase domain"/>
    <property type="match status" value="1"/>
</dbReference>